<dbReference type="AlphaFoldDB" id="A0AAD5TWA7"/>
<organism evidence="4 5">
    <name type="scientific">Clydaea vesicula</name>
    <dbReference type="NCBI Taxonomy" id="447962"/>
    <lineage>
        <taxon>Eukaryota</taxon>
        <taxon>Fungi</taxon>
        <taxon>Fungi incertae sedis</taxon>
        <taxon>Chytridiomycota</taxon>
        <taxon>Chytridiomycota incertae sedis</taxon>
        <taxon>Chytridiomycetes</taxon>
        <taxon>Lobulomycetales</taxon>
        <taxon>Lobulomycetaceae</taxon>
        <taxon>Clydaea</taxon>
    </lineage>
</organism>
<dbReference type="SUPFAM" id="SSF50978">
    <property type="entry name" value="WD40 repeat-like"/>
    <property type="match status" value="1"/>
</dbReference>
<evidence type="ECO:0000256" key="2">
    <source>
        <dbReference type="ARBA" id="ARBA00022574"/>
    </source>
</evidence>
<evidence type="ECO:0000313" key="4">
    <source>
        <dbReference type="EMBL" id="KAJ3203523.1"/>
    </source>
</evidence>
<dbReference type="GO" id="GO:0045503">
    <property type="term" value="F:dynein light chain binding"/>
    <property type="evidence" value="ECO:0007669"/>
    <property type="project" value="TreeGrafter"/>
</dbReference>
<dbReference type="Gene3D" id="2.130.10.10">
    <property type="entry name" value="YVTN repeat-like/Quinoprotein amine dehydrogenase"/>
    <property type="match status" value="1"/>
</dbReference>
<dbReference type="PANTHER" id="PTHR12442">
    <property type="entry name" value="DYNEIN INTERMEDIATE CHAIN"/>
    <property type="match status" value="1"/>
</dbReference>
<dbReference type="Proteomes" id="UP001211065">
    <property type="component" value="Unassembled WGS sequence"/>
</dbReference>
<dbReference type="GO" id="GO:0045504">
    <property type="term" value="F:dynein heavy chain binding"/>
    <property type="evidence" value="ECO:0007669"/>
    <property type="project" value="TreeGrafter"/>
</dbReference>
<keyword evidence="2" id="KW-0853">WD repeat</keyword>
<keyword evidence="5" id="KW-1185">Reference proteome</keyword>
<feature type="non-terminal residue" evidence="4">
    <location>
        <position position="1"/>
    </location>
</feature>
<protein>
    <submittedName>
        <fullName evidence="4">WD repeat-containing protein 34</fullName>
    </submittedName>
</protein>
<gene>
    <name evidence="4" type="primary">WDR34_1</name>
    <name evidence="4" type="ORF">HK099_001480</name>
</gene>
<dbReference type="GO" id="GO:0042073">
    <property type="term" value="P:intraciliary transport"/>
    <property type="evidence" value="ECO:0007669"/>
    <property type="project" value="TreeGrafter"/>
</dbReference>
<proteinExistence type="predicted"/>
<dbReference type="PANTHER" id="PTHR12442:SF26">
    <property type="entry name" value="CYTOPLASMIC DYNEIN 2 INTERMEDIATE CHAIN 2"/>
    <property type="match status" value="1"/>
</dbReference>
<keyword evidence="3" id="KW-0677">Repeat</keyword>
<name>A0AAD5TWA7_9FUNG</name>
<comment type="caution">
    <text evidence="4">The sequence shown here is derived from an EMBL/GenBank/DDBJ whole genome shotgun (WGS) entry which is preliminary data.</text>
</comment>
<dbReference type="GO" id="GO:0097014">
    <property type="term" value="C:ciliary plasm"/>
    <property type="evidence" value="ECO:0007669"/>
    <property type="project" value="TreeGrafter"/>
</dbReference>
<evidence type="ECO:0000256" key="3">
    <source>
        <dbReference type="ARBA" id="ARBA00022737"/>
    </source>
</evidence>
<evidence type="ECO:0000256" key="1">
    <source>
        <dbReference type="ARBA" id="ARBA00022490"/>
    </source>
</evidence>
<evidence type="ECO:0000313" key="5">
    <source>
        <dbReference type="Proteomes" id="UP001211065"/>
    </source>
</evidence>
<sequence length="259" mass="29702">MLKEDFQEEIKENYNFNDTKTNVIDIETSWKKEKIISVSSTQTEDLSFKESQFQTITTCNQQVQTVPEKLKSQNFLQDYNRETMLKFLSLVEPLISSQLMNNIRSSAFDGYTVNWEPEIDEISCVHTLKEKRREIDTICTDLTWNKSGSVLGVAYGRYDHESWCTHKGTLCTWNVAMKNVNTEIANFTTEVSSCLMCIAFHPEIPSIIAGGTFNGDVIVWQTNDVDNPILAYSKMEELSHEEPVSKVTWIPGKKHGDFD</sequence>
<reference evidence="4" key="1">
    <citation type="submission" date="2020-05" db="EMBL/GenBank/DDBJ databases">
        <title>Phylogenomic resolution of chytrid fungi.</title>
        <authorList>
            <person name="Stajich J.E."/>
            <person name="Amses K."/>
            <person name="Simmons R."/>
            <person name="Seto K."/>
            <person name="Myers J."/>
            <person name="Bonds A."/>
            <person name="Quandt C.A."/>
            <person name="Barry K."/>
            <person name="Liu P."/>
            <person name="Grigoriev I."/>
            <person name="Longcore J.E."/>
            <person name="James T.Y."/>
        </authorList>
    </citation>
    <scope>NUCLEOTIDE SEQUENCE</scope>
    <source>
        <strain evidence="4">JEL0476</strain>
    </source>
</reference>
<dbReference type="InterPro" id="IPR015943">
    <property type="entry name" value="WD40/YVTN_repeat-like_dom_sf"/>
</dbReference>
<accession>A0AAD5TWA7</accession>
<dbReference type="EMBL" id="JADGJW010001417">
    <property type="protein sequence ID" value="KAJ3203523.1"/>
    <property type="molecule type" value="Genomic_DNA"/>
</dbReference>
<keyword evidence="1" id="KW-0963">Cytoplasm</keyword>
<dbReference type="InterPro" id="IPR036322">
    <property type="entry name" value="WD40_repeat_dom_sf"/>
</dbReference>
<dbReference type="InterPro" id="IPR050687">
    <property type="entry name" value="Dynein_IC"/>
</dbReference>
<dbReference type="GO" id="GO:0005868">
    <property type="term" value="C:cytoplasmic dynein complex"/>
    <property type="evidence" value="ECO:0007669"/>
    <property type="project" value="TreeGrafter"/>
</dbReference>